<reference evidence="2 3" key="1">
    <citation type="submission" date="2020-02" db="EMBL/GenBank/DDBJ databases">
        <title>Sequencing the genomes of 1000 actinobacteria strains.</title>
        <authorList>
            <person name="Klenk H.-P."/>
        </authorList>
    </citation>
    <scope>NUCLEOTIDE SEQUENCE [LARGE SCALE GENOMIC DNA]</scope>
    <source>
        <strain evidence="2 3">DSM 19609</strain>
    </source>
</reference>
<evidence type="ECO:0000313" key="3">
    <source>
        <dbReference type="Proteomes" id="UP000749311"/>
    </source>
</evidence>
<dbReference type="InterPro" id="IPR000192">
    <property type="entry name" value="Aminotrans_V_dom"/>
</dbReference>
<keyword evidence="2" id="KW-0456">Lyase</keyword>
<sequence>MRNDLDRVTTTGPDMRVYSEAIERSREHFAHLVGVDASAVAIASQTSVVAGLVAAGLPDGAEVLCVRDDFSSMILPFVHAGRGIHVRFAELPALADAITSTTELVSFSLVQSATGEVADAQAVARSARERGARTFCDATQAVGWLPVDATMFDAVVCHAYKWLCAPRGVAFLVLRDELVGDLRPVYAGWYAGEDPWASCYGGHDARRFDVSPAWPVFVGAEPALGLFAGLDPAEVYAYTTALAASLRVKAGLPAPTRPSAIVTWPDAGGRSLARLAEAGITASGRNGRVRVALHIFNDAEDVEMVARALGW</sequence>
<name>A0ABX0SI60_9ACTN</name>
<dbReference type="SUPFAM" id="SSF53383">
    <property type="entry name" value="PLP-dependent transferases"/>
    <property type="match status" value="1"/>
</dbReference>
<feature type="domain" description="Aminotransferase class V" evidence="1">
    <location>
        <begin position="19"/>
        <end position="246"/>
    </location>
</feature>
<dbReference type="RefSeq" id="WP_167167535.1">
    <property type="nucleotide sequence ID" value="NZ_BAAAOO010000007.1"/>
</dbReference>
<dbReference type="Gene3D" id="3.40.640.10">
    <property type="entry name" value="Type I PLP-dependent aspartate aminotransferase-like (Major domain)"/>
    <property type="match status" value="1"/>
</dbReference>
<dbReference type="PANTHER" id="PTHR43586:SF21">
    <property type="entry name" value="PYRIDOXAL PHOSPHATE (PLP)-DEPENDENT ASPARTATE AMINOTRANSFERASE SUPERFAMILY"/>
    <property type="match status" value="1"/>
</dbReference>
<dbReference type="InterPro" id="IPR015421">
    <property type="entry name" value="PyrdxlP-dep_Trfase_major"/>
</dbReference>
<comment type="caution">
    <text evidence="2">The sequence shown here is derived from an EMBL/GenBank/DDBJ whole genome shotgun (WGS) entry which is preliminary data.</text>
</comment>
<accession>A0ABX0SI60</accession>
<dbReference type="Pfam" id="PF00266">
    <property type="entry name" value="Aminotran_5"/>
    <property type="match status" value="1"/>
</dbReference>
<proteinExistence type="predicted"/>
<dbReference type="EMBL" id="JAAMOZ010000001">
    <property type="protein sequence ID" value="NIH57584.1"/>
    <property type="molecule type" value="Genomic_DNA"/>
</dbReference>
<dbReference type="Gene3D" id="3.90.1150.10">
    <property type="entry name" value="Aspartate Aminotransferase, domain 1"/>
    <property type="match status" value="1"/>
</dbReference>
<dbReference type="InterPro" id="IPR015422">
    <property type="entry name" value="PyrdxlP-dep_Trfase_small"/>
</dbReference>
<protein>
    <submittedName>
        <fullName evidence="2">Selenocysteine lyase/cysteine desulfurase</fullName>
    </submittedName>
</protein>
<dbReference type="InterPro" id="IPR015424">
    <property type="entry name" value="PyrdxlP-dep_Trfase"/>
</dbReference>
<evidence type="ECO:0000313" key="2">
    <source>
        <dbReference type="EMBL" id="NIH57584.1"/>
    </source>
</evidence>
<dbReference type="GO" id="GO:0016829">
    <property type="term" value="F:lyase activity"/>
    <property type="evidence" value="ECO:0007669"/>
    <property type="project" value="UniProtKB-KW"/>
</dbReference>
<keyword evidence="3" id="KW-1185">Reference proteome</keyword>
<dbReference type="PANTHER" id="PTHR43586">
    <property type="entry name" value="CYSTEINE DESULFURASE"/>
    <property type="match status" value="1"/>
</dbReference>
<dbReference type="Proteomes" id="UP000749311">
    <property type="component" value="Unassembled WGS sequence"/>
</dbReference>
<organism evidence="2 3">
    <name type="scientific">Brooklawnia cerclae</name>
    <dbReference type="NCBI Taxonomy" id="349934"/>
    <lineage>
        <taxon>Bacteria</taxon>
        <taxon>Bacillati</taxon>
        <taxon>Actinomycetota</taxon>
        <taxon>Actinomycetes</taxon>
        <taxon>Propionibacteriales</taxon>
        <taxon>Propionibacteriaceae</taxon>
        <taxon>Brooklawnia</taxon>
    </lineage>
</organism>
<evidence type="ECO:0000259" key="1">
    <source>
        <dbReference type="Pfam" id="PF00266"/>
    </source>
</evidence>
<gene>
    <name evidence="2" type="ORF">FB473_002229</name>
</gene>